<dbReference type="InterPro" id="IPR014748">
    <property type="entry name" value="Enoyl-CoA_hydra_C"/>
</dbReference>
<dbReference type="Proteomes" id="UP000034832">
    <property type="component" value="Unassembled WGS sequence"/>
</dbReference>
<dbReference type="RefSeq" id="WP_046828860.1">
    <property type="nucleotide sequence ID" value="NZ_LBIA02000001.1"/>
</dbReference>
<dbReference type="OrthoDB" id="7848551at2"/>
<dbReference type="Pfam" id="PF00378">
    <property type="entry name" value="ECH_1"/>
    <property type="match status" value="1"/>
</dbReference>
<evidence type="ECO:0000256" key="1">
    <source>
        <dbReference type="ARBA" id="ARBA00005254"/>
    </source>
</evidence>
<dbReference type="EMBL" id="LBIA02000001">
    <property type="protein sequence ID" value="TKT70489.1"/>
    <property type="molecule type" value="Genomic_DNA"/>
</dbReference>
<dbReference type="GO" id="GO:0016829">
    <property type="term" value="F:lyase activity"/>
    <property type="evidence" value="ECO:0007669"/>
    <property type="project" value="UniProtKB-KW"/>
</dbReference>
<accession>A0A4U6BK03</accession>
<dbReference type="CDD" id="cd06558">
    <property type="entry name" value="crotonase-like"/>
    <property type="match status" value="1"/>
</dbReference>
<dbReference type="Gene3D" id="3.90.226.10">
    <property type="entry name" value="2-enoyl-CoA Hydratase, Chain A, domain 1"/>
    <property type="match status" value="1"/>
</dbReference>
<dbReference type="SUPFAM" id="SSF52096">
    <property type="entry name" value="ClpP/crotonase"/>
    <property type="match status" value="1"/>
</dbReference>
<keyword evidence="4" id="KW-1185">Reference proteome</keyword>
<dbReference type="AlphaFoldDB" id="A0A4U6BK03"/>
<dbReference type="Gene3D" id="1.10.12.10">
    <property type="entry name" value="Lyase 2-enoyl-coa Hydratase, Chain A, domain 2"/>
    <property type="match status" value="1"/>
</dbReference>
<keyword evidence="2" id="KW-0456">Lyase</keyword>
<comment type="similarity">
    <text evidence="1">Belongs to the enoyl-CoA hydratase/isomerase family.</text>
</comment>
<dbReference type="STRING" id="211460.YH63_15740"/>
<proteinExistence type="inferred from homology"/>
<dbReference type="PANTHER" id="PTHR11941:SF54">
    <property type="entry name" value="ENOYL-COA HYDRATASE, MITOCHONDRIAL"/>
    <property type="match status" value="1"/>
</dbReference>
<dbReference type="GO" id="GO:0006635">
    <property type="term" value="P:fatty acid beta-oxidation"/>
    <property type="evidence" value="ECO:0007669"/>
    <property type="project" value="TreeGrafter"/>
</dbReference>
<sequence length="266" mass="29343">MNNFVSIEKGLGPEGRVAVVRFDRQDGVNALSRDAMRQLTEAARSFEDDHETSVVVLTGTDTAFSAGFDLKEGRERDPSTDIGAWRRQLKSGPRLARAWQEMEQITICAIEGFCIGGGVALAVALDFRVMARGAHMRVPEVALGMSMSWQSIPRMLHLIGPARTKQAIILANDRISADQAFEWGLVEKVVEADAFAAAMELATKIAEQPPLSVMMTKLTVNRLAHALDDLASHMDADQFALTNMTADHKEGVDAFFERRKPRFKGR</sequence>
<gene>
    <name evidence="3" type="ORF">YH63_003145</name>
</gene>
<name>A0A4U6BK03_9BRAD</name>
<reference evidence="3" key="1">
    <citation type="submission" date="2019-04" db="EMBL/GenBank/DDBJ databases">
        <title>Whole genome sequencing of cave bacteria.</title>
        <authorList>
            <person name="Gan H.M."/>
            <person name="Barton H."/>
            <person name="Savka M.A."/>
        </authorList>
    </citation>
    <scope>NUCLEOTIDE SEQUENCE [LARGE SCALE GENOMIC DNA]</scope>
    <source>
        <strain evidence="3">LC387</strain>
    </source>
</reference>
<comment type="caution">
    <text evidence="3">The sequence shown here is derived from an EMBL/GenBank/DDBJ whole genome shotgun (WGS) entry which is preliminary data.</text>
</comment>
<protein>
    <submittedName>
        <fullName evidence="3">Enoyl-CoA hydratase/isomerase family protein</fullName>
    </submittedName>
</protein>
<organism evidence="3 4">
    <name type="scientific">Afipia massiliensis</name>
    <dbReference type="NCBI Taxonomy" id="211460"/>
    <lineage>
        <taxon>Bacteria</taxon>
        <taxon>Pseudomonadati</taxon>
        <taxon>Pseudomonadota</taxon>
        <taxon>Alphaproteobacteria</taxon>
        <taxon>Hyphomicrobiales</taxon>
        <taxon>Nitrobacteraceae</taxon>
        <taxon>Afipia</taxon>
    </lineage>
</organism>
<evidence type="ECO:0000256" key="2">
    <source>
        <dbReference type="ARBA" id="ARBA00023239"/>
    </source>
</evidence>
<evidence type="ECO:0000313" key="4">
    <source>
        <dbReference type="Proteomes" id="UP000034832"/>
    </source>
</evidence>
<dbReference type="InterPro" id="IPR001753">
    <property type="entry name" value="Enoyl-CoA_hydra/iso"/>
</dbReference>
<dbReference type="GO" id="GO:0016853">
    <property type="term" value="F:isomerase activity"/>
    <property type="evidence" value="ECO:0007669"/>
    <property type="project" value="UniProtKB-KW"/>
</dbReference>
<dbReference type="PANTHER" id="PTHR11941">
    <property type="entry name" value="ENOYL-COA HYDRATASE-RELATED"/>
    <property type="match status" value="1"/>
</dbReference>
<evidence type="ECO:0000313" key="3">
    <source>
        <dbReference type="EMBL" id="TKT70489.1"/>
    </source>
</evidence>
<dbReference type="InterPro" id="IPR029045">
    <property type="entry name" value="ClpP/crotonase-like_dom_sf"/>
</dbReference>